<reference evidence="1 2" key="1">
    <citation type="submission" date="2020-02" db="EMBL/GenBank/DDBJ databases">
        <authorList>
            <person name="Criscuolo A."/>
        </authorList>
    </citation>
    <scope>NUCLEOTIDE SEQUENCE [LARGE SCALE GENOMIC DNA]</scope>
    <source>
        <strain evidence="1">CIP105534</strain>
    </source>
</reference>
<evidence type="ECO:0000313" key="2">
    <source>
        <dbReference type="Proteomes" id="UP000479938"/>
    </source>
</evidence>
<protein>
    <recommendedName>
        <fullName evidence="3">GxxExxY protein</fullName>
    </recommendedName>
</protein>
<dbReference type="Pfam" id="PF13366">
    <property type="entry name" value="PDDEXK_3"/>
    <property type="match status" value="1"/>
</dbReference>
<proteinExistence type="predicted"/>
<name>A0A6J4GP44_9FLAO</name>
<evidence type="ECO:0000313" key="1">
    <source>
        <dbReference type="EMBL" id="CAA9199885.1"/>
    </source>
</evidence>
<accession>A0A6J4GP44</accession>
<dbReference type="NCBIfam" id="TIGR04256">
    <property type="entry name" value="GxxExxY"/>
    <property type="match status" value="1"/>
</dbReference>
<gene>
    <name evidence="1" type="ORF">FLA105534_02831</name>
</gene>
<dbReference type="InterPro" id="IPR026350">
    <property type="entry name" value="GxxExxY"/>
</dbReference>
<sequence length="94" mass="11089">MYLELKNKELNVEAQKKIIVYYKGLKVGEYYADLIVEDLIILELKATDCIVVEFENQILNYLKGTDCEVGLLLNFGTKPEFRRKIFENNRKLRI</sequence>
<dbReference type="EMBL" id="CADCSU010000104">
    <property type="protein sequence ID" value="CAA9199885.1"/>
    <property type="molecule type" value="Genomic_DNA"/>
</dbReference>
<dbReference type="Proteomes" id="UP000479938">
    <property type="component" value="Unassembled WGS sequence"/>
</dbReference>
<evidence type="ECO:0008006" key="3">
    <source>
        <dbReference type="Google" id="ProtNLM"/>
    </source>
</evidence>
<dbReference type="AlphaFoldDB" id="A0A6J4GP44"/>
<keyword evidence="2" id="KW-1185">Reference proteome</keyword>
<organism evidence="1 2">
    <name type="scientific">Flavobacterium bizetiae</name>
    <dbReference type="NCBI Taxonomy" id="2704140"/>
    <lineage>
        <taxon>Bacteria</taxon>
        <taxon>Pseudomonadati</taxon>
        <taxon>Bacteroidota</taxon>
        <taxon>Flavobacteriia</taxon>
        <taxon>Flavobacteriales</taxon>
        <taxon>Flavobacteriaceae</taxon>
        <taxon>Flavobacterium</taxon>
    </lineage>
</organism>